<dbReference type="Gene3D" id="3.10.129.10">
    <property type="entry name" value="Hotdog Thioesterase"/>
    <property type="match status" value="1"/>
</dbReference>
<dbReference type="InterPro" id="IPR050563">
    <property type="entry name" value="4-hydroxybenzoyl-CoA_TE"/>
</dbReference>
<dbReference type="KEGG" id="kyr:CVV65_12160"/>
<organism evidence="4 5">
    <name type="scientific">Kyrpidia spormannii</name>
    <dbReference type="NCBI Taxonomy" id="2055160"/>
    <lineage>
        <taxon>Bacteria</taxon>
        <taxon>Bacillati</taxon>
        <taxon>Bacillota</taxon>
        <taxon>Bacilli</taxon>
        <taxon>Bacillales</taxon>
        <taxon>Alicyclobacillaceae</taxon>
        <taxon>Kyrpidia</taxon>
    </lineage>
</organism>
<dbReference type="PANTHER" id="PTHR31793">
    <property type="entry name" value="4-HYDROXYBENZOYL-COA THIOESTERASE FAMILY MEMBER"/>
    <property type="match status" value="1"/>
</dbReference>
<dbReference type="Proteomes" id="UP000231932">
    <property type="component" value="Chromosome"/>
</dbReference>
<accession>A0A2K8N9W6</accession>
<feature type="region of interest" description="Disordered" evidence="3">
    <location>
        <begin position="141"/>
        <end position="165"/>
    </location>
</feature>
<dbReference type="GO" id="GO:0047617">
    <property type="term" value="F:fatty acyl-CoA hydrolase activity"/>
    <property type="evidence" value="ECO:0007669"/>
    <property type="project" value="TreeGrafter"/>
</dbReference>
<keyword evidence="5" id="KW-1185">Reference proteome</keyword>
<dbReference type="PANTHER" id="PTHR31793:SF24">
    <property type="entry name" value="LONG-CHAIN ACYL-COA THIOESTERASE FADM"/>
    <property type="match status" value="1"/>
</dbReference>
<dbReference type="InterPro" id="IPR029069">
    <property type="entry name" value="HotDog_dom_sf"/>
</dbReference>
<gene>
    <name evidence="4" type="ORF">CVV65_12160</name>
</gene>
<dbReference type="NCBIfam" id="TIGR00051">
    <property type="entry name" value="YbgC/FadM family acyl-CoA thioesterase"/>
    <property type="match status" value="1"/>
</dbReference>
<proteinExistence type="inferred from homology"/>
<dbReference type="OrthoDB" id="9801517at2"/>
<evidence type="ECO:0000313" key="4">
    <source>
        <dbReference type="EMBL" id="ATY85587.1"/>
    </source>
</evidence>
<dbReference type="InterPro" id="IPR006684">
    <property type="entry name" value="YbgC/YbaW"/>
</dbReference>
<dbReference type="AlphaFoldDB" id="A0A2K8N9W6"/>
<evidence type="ECO:0000256" key="2">
    <source>
        <dbReference type="ARBA" id="ARBA00022801"/>
    </source>
</evidence>
<dbReference type="EMBL" id="CP024955">
    <property type="protein sequence ID" value="ATY85587.1"/>
    <property type="molecule type" value="Genomic_DNA"/>
</dbReference>
<evidence type="ECO:0000256" key="3">
    <source>
        <dbReference type="SAM" id="MobiDB-lite"/>
    </source>
</evidence>
<dbReference type="CDD" id="cd00586">
    <property type="entry name" value="4HBT"/>
    <property type="match status" value="1"/>
</dbReference>
<name>A0A2K8N9W6_9BACL</name>
<keyword evidence="2" id="KW-0378">Hydrolase</keyword>
<reference evidence="5" key="1">
    <citation type="submission" date="2017-11" db="EMBL/GenBank/DDBJ databases">
        <title>Complete Genome Sequence of Kyrpidia sp. Strain EA-1, a thermophilic, hydrogen-oxidizing Bacterium, isolated from the Azores.</title>
        <authorList>
            <person name="Reiner J.E."/>
            <person name="Lapp C.J."/>
            <person name="Bunk B."/>
            <person name="Gescher J."/>
        </authorList>
    </citation>
    <scope>NUCLEOTIDE SEQUENCE [LARGE SCALE GENOMIC DNA]</scope>
    <source>
        <strain evidence="5">EA-1</strain>
    </source>
</reference>
<dbReference type="Pfam" id="PF13279">
    <property type="entry name" value="4HBT_2"/>
    <property type="match status" value="1"/>
</dbReference>
<dbReference type="SUPFAM" id="SSF54637">
    <property type="entry name" value="Thioesterase/thiol ester dehydrase-isomerase"/>
    <property type="match status" value="1"/>
</dbReference>
<evidence type="ECO:0000313" key="5">
    <source>
        <dbReference type="Proteomes" id="UP000231932"/>
    </source>
</evidence>
<evidence type="ECO:0000256" key="1">
    <source>
        <dbReference type="ARBA" id="ARBA00005953"/>
    </source>
</evidence>
<protein>
    <submittedName>
        <fullName evidence="4">Acyl-CoA thioesterase</fullName>
    </submittedName>
</protein>
<sequence length="165" mass="19056">MDHEHDNLQQGKETTKVQVSLEIIVRSTEIDVNGHVNNAKYLEYMEWGREEWYERADLPYDRFLAMGIQTVTVNININYRRECRQGDHLTIWTKPLRRGRTSFVLKQEILNERGEVAADAEVTSVCMDVATRRSRPLPDELARYFPTYNPDESSGGPQDPAGKAE</sequence>
<comment type="similarity">
    <text evidence="1">Belongs to the 4-hydroxybenzoyl-CoA thioesterase family.</text>
</comment>